<feature type="transmembrane region" description="Helical" evidence="1">
    <location>
        <begin position="166"/>
        <end position="186"/>
    </location>
</feature>
<dbReference type="EMBL" id="KQ964262">
    <property type="protein sequence ID" value="KXJ87496.1"/>
    <property type="molecule type" value="Genomic_DNA"/>
</dbReference>
<evidence type="ECO:0000313" key="3">
    <source>
        <dbReference type="Proteomes" id="UP000070501"/>
    </source>
</evidence>
<keyword evidence="3" id="KW-1185">Reference proteome</keyword>
<accession>A0A136IRR5</accession>
<dbReference type="InParanoid" id="A0A136IRR5"/>
<reference evidence="3" key="1">
    <citation type="submission" date="2016-02" db="EMBL/GenBank/DDBJ databases">
        <title>Draft genome sequence of Microdochium bolleyi, a fungal endophyte of beachgrass.</title>
        <authorList>
            <consortium name="DOE Joint Genome Institute"/>
            <person name="David A.S."/>
            <person name="May G."/>
            <person name="Haridas S."/>
            <person name="Lim J."/>
            <person name="Wang M."/>
            <person name="Labutti K."/>
            <person name="Lipzen A."/>
            <person name="Barry K."/>
            <person name="Grigoriev I.V."/>
        </authorList>
    </citation>
    <scope>NUCLEOTIDE SEQUENCE [LARGE SCALE GENOMIC DNA]</scope>
    <source>
        <strain evidence="3">J235TASD1</strain>
    </source>
</reference>
<keyword evidence="1" id="KW-1133">Transmembrane helix</keyword>
<protein>
    <submittedName>
        <fullName evidence="2">Uncharacterized protein</fullName>
    </submittedName>
</protein>
<dbReference type="AlphaFoldDB" id="A0A136IRR5"/>
<evidence type="ECO:0000256" key="1">
    <source>
        <dbReference type="SAM" id="Phobius"/>
    </source>
</evidence>
<feature type="transmembrane region" description="Helical" evidence="1">
    <location>
        <begin position="123"/>
        <end position="146"/>
    </location>
</feature>
<keyword evidence="1" id="KW-0472">Membrane</keyword>
<feature type="transmembrane region" description="Helical" evidence="1">
    <location>
        <begin position="198"/>
        <end position="218"/>
    </location>
</feature>
<organism evidence="2 3">
    <name type="scientific">Microdochium bolleyi</name>
    <dbReference type="NCBI Taxonomy" id="196109"/>
    <lineage>
        <taxon>Eukaryota</taxon>
        <taxon>Fungi</taxon>
        <taxon>Dikarya</taxon>
        <taxon>Ascomycota</taxon>
        <taxon>Pezizomycotina</taxon>
        <taxon>Sordariomycetes</taxon>
        <taxon>Xylariomycetidae</taxon>
        <taxon>Xylariales</taxon>
        <taxon>Microdochiaceae</taxon>
        <taxon>Microdochium</taxon>
    </lineage>
</organism>
<dbReference type="Proteomes" id="UP000070501">
    <property type="component" value="Unassembled WGS sequence"/>
</dbReference>
<feature type="transmembrane region" description="Helical" evidence="1">
    <location>
        <begin position="251"/>
        <end position="272"/>
    </location>
</feature>
<proteinExistence type="predicted"/>
<name>A0A136IRR5_9PEZI</name>
<sequence length="309" mass="33968">MSRLADAPLIQSVFSGLVTLPALALGIASLVVLNKGNDPVRRGFRWLAFAALSLFVYALFVCVMNAMNEGTGFSFEVAMGLSAGGGFARNMAHIQLLFVILDLVSGHLLLWNRAPRLQKTVRWGSYGAVAVLYVLSLTIFIGYLTLDTSYFLDENSTRHYSKIFRASNFLLLALHNAALVLCVYVLRVAKKVDHKGQTPVLLLIAASFVWARTIFVLASDIVSMIPIPKRSFLAAASEEWWNMQIRRNNTYIAESFAEMFLPLAAIAVLYAAGKRRQGGLWSAESAADAAAVVDTDSDVEKQQQQSLQK</sequence>
<keyword evidence="1" id="KW-0812">Transmembrane</keyword>
<dbReference type="STRING" id="196109.A0A136IRR5"/>
<feature type="transmembrane region" description="Helical" evidence="1">
    <location>
        <begin position="87"/>
        <end position="111"/>
    </location>
</feature>
<feature type="transmembrane region" description="Helical" evidence="1">
    <location>
        <begin position="12"/>
        <end position="34"/>
    </location>
</feature>
<gene>
    <name evidence="2" type="ORF">Micbo1qcDRAFT_215912</name>
</gene>
<evidence type="ECO:0000313" key="2">
    <source>
        <dbReference type="EMBL" id="KXJ87496.1"/>
    </source>
</evidence>
<feature type="transmembrane region" description="Helical" evidence="1">
    <location>
        <begin position="46"/>
        <end position="67"/>
    </location>
</feature>